<dbReference type="GO" id="GO:0006511">
    <property type="term" value="P:ubiquitin-dependent protein catabolic process"/>
    <property type="evidence" value="ECO:0007669"/>
    <property type="project" value="TreeGrafter"/>
</dbReference>
<evidence type="ECO:0000259" key="1">
    <source>
        <dbReference type="Pfam" id="PF05605"/>
    </source>
</evidence>
<dbReference type="EMBL" id="HACG01034544">
    <property type="protein sequence ID" value="CEK81409.1"/>
    <property type="molecule type" value="Transcribed_RNA"/>
</dbReference>
<dbReference type="InterPro" id="IPR051438">
    <property type="entry name" value="RNF_E3_ubiq-protein_ligase"/>
</dbReference>
<dbReference type="GO" id="GO:0000209">
    <property type="term" value="P:protein polyubiquitination"/>
    <property type="evidence" value="ECO:0007669"/>
    <property type="project" value="TreeGrafter"/>
</dbReference>
<dbReference type="AlphaFoldDB" id="A0A0B7ANA3"/>
<accession>A0A0B7ANA3</accession>
<evidence type="ECO:0000313" key="2">
    <source>
        <dbReference type="EMBL" id="CEK81409.1"/>
    </source>
</evidence>
<reference evidence="3" key="1">
    <citation type="submission" date="2014-12" db="EMBL/GenBank/DDBJ databases">
        <title>Insight into the proteome of Arion vulgaris.</title>
        <authorList>
            <person name="Aradska J."/>
            <person name="Bulat T."/>
            <person name="Smidak R."/>
            <person name="Sarate P."/>
            <person name="Gangsoo J."/>
            <person name="Sialana F."/>
            <person name="Bilban M."/>
            <person name="Lubec G."/>
        </authorList>
    </citation>
    <scope>NUCLEOTIDE SEQUENCE</scope>
    <source>
        <tissue evidence="3">Skin</tissue>
    </source>
</reference>
<dbReference type="InterPro" id="IPR008598">
    <property type="entry name" value="Di19_Zn-bd"/>
</dbReference>
<dbReference type="EMBL" id="HACG01034545">
    <property type="protein sequence ID" value="CEK81410.1"/>
    <property type="molecule type" value="Transcribed_RNA"/>
</dbReference>
<gene>
    <name evidence="3" type="primary">ORF125859</name>
    <name evidence="2" type="synonym">ORF125854</name>
</gene>
<evidence type="ECO:0000313" key="3">
    <source>
        <dbReference type="EMBL" id="CEK81410.1"/>
    </source>
</evidence>
<dbReference type="PANTHER" id="PTHR46016">
    <property type="entry name" value="ZINC FINGER, RING/FYVE/PHD-TYPE"/>
    <property type="match status" value="1"/>
</dbReference>
<dbReference type="PANTHER" id="PTHR46016:SF1">
    <property type="entry name" value="RING-TYPE DOMAIN-CONTAINING PROTEIN"/>
    <property type="match status" value="1"/>
</dbReference>
<protein>
    <recommendedName>
        <fullName evidence="1">Di19 zinc-binding domain-containing protein</fullName>
    </recommendedName>
</protein>
<feature type="domain" description="Di19 zinc-binding" evidence="1">
    <location>
        <begin position="115"/>
        <end position="175"/>
    </location>
</feature>
<name>A0A0B7ANA3_9EUPU</name>
<proteinExistence type="predicted"/>
<dbReference type="GO" id="GO:0061630">
    <property type="term" value="F:ubiquitin protein ligase activity"/>
    <property type="evidence" value="ECO:0007669"/>
    <property type="project" value="TreeGrafter"/>
</dbReference>
<sequence>MCHLHGMLHSTLPYSSLSTHILSRMSSESADSLDTHCPQCRSDIQCLVPAVDVELRMSQCHILCSDCNMMVPASTLKQHKHTCPGVRRLKAVTGCGIEMRGAASASSIVPPNRSTFKCPYCDQSNLLCFQLIEHCNLLHLHCAKKVVCPVCASMPWGDVNMKSSNFIKHLNMRHKFEYDTYVDYDQDDEAMLQVALQASIQESQSQM</sequence>
<dbReference type="Pfam" id="PF05605">
    <property type="entry name" value="zf-Di19"/>
    <property type="match status" value="1"/>
</dbReference>
<organism evidence="3">
    <name type="scientific">Arion vulgaris</name>
    <dbReference type="NCBI Taxonomy" id="1028688"/>
    <lineage>
        <taxon>Eukaryota</taxon>
        <taxon>Metazoa</taxon>
        <taxon>Spiralia</taxon>
        <taxon>Lophotrochozoa</taxon>
        <taxon>Mollusca</taxon>
        <taxon>Gastropoda</taxon>
        <taxon>Heterobranchia</taxon>
        <taxon>Euthyneura</taxon>
        <taxon>Panpulmonata</taxon>
        <taxon>Eupulmonata</taxon>
        <taxon>Stylommatophora</taxon>
        <taxon>Helicina</taxon>
        <taxon>Arionoidea</taxon>
        <taxon>Arionidae</taxon>
        <taxon>Arion</taxon>
    </lineage>
</organism>